<organism evidence="1 2">
    <name type="scientific">Sinorhizobium fredii (strain HH103)</name>
    <dbReference type="NCBI Taxonomy" id="1117943"/>
    <lineage>
        <taxon>Bacteria</taxon>
        <taxon>Pseudomonadati</taxon>
        <taxon>Pseudomonadota</taxon>
        <taxon>Alphaproteobacteria</taxon>
        <taxon>Hyphomicrobiales</taxon>
        <taxon>Rhizobiaceae</taxon>
        <taxon>Sinorhizobium/Ensifer group</taxon>
        <taxon>Sinorhizobium</taxon>
    </lineage>
</organism>
<proteinExistence type="predicted"/>
<name>G9AA41_SINF1</name>
<dbReference type="Proteomes" id="UP000007735">
    <property type="component" value="Chromosome"/>
</dbReference>
<sequence length="30" mass="3676">MLPIALKYREFLLVVWISPEMFQPLIDWLL</sequence>
<evidence type="ECO:0000313" key="1">
    <source>
        <dbReference type="EMBL" id="CCE94632.1"/>
    </source>
</evidence>
<protein>
    <submittedName>
        <fullName evidence="1">Uncharacterized protein</fullName>
    </submittedName>
</protein>
<accession>G9AA41</accession>
<reference evidence="1 2" key="1">
    <citation type="journal article" date="2012" name="J. Bacteriol.">
        <title>Genome sequence of the soybean symbiont Sinorhizobium fredii HH103.</title>
        <authorList>
            <person name="Weidner S."/>
            <person name="Becker A."/>
            <person name="Bonilla I."/>
            <person name="Jaenicke S."/>
            <person name="Lloret J."/>
            <person name="Margaret I."/>
            <person name="Puhler A."/>
            <person name="Ruiz-Sainz J.E."/>
            <person name="Schneiker-Bekel S."/>
            <person name="Szczepanowski R."/>
            <person name="Vinardell J.M."/>
            <person name="Zehner S."/>
            <person name="Gottfert M."/>
        </authorList>
    </citation>
    <scope>NUCLEOTIDE SEQUENCE [LARGE SCALE GENOMIC DNA]</scope>
    <source>
        <strain evidence="1 2">HH103</strain>
    </source>
</reference>
<gene>
    <name evidence="1" type="ordered locus">SFHH103_00128</name>
</gene>
<dbReference type="AlphaFoldDB" id="G9AA41"/>
<dbReference type="KEGG" id="sfh:SFHH103_00128"/>
<dbReference type="EMBL" id="HE616890">
    <property type="protein sequence ID" value="CCE94632.1"/>
    <property type="molecule type" value="Genomic_DNA"/>
</dbReference>
<dbReference type="HOGENOM" id="CLU_3405061_0_0_5"/>
<evidence type="ECO:0000313" key="2">
    <source>
        <dbReference type="Proteomes" id="UP000007735"/>
    </source>
</evidence>